<keyword evidence="9" id="KW-1185">Reference proteome</keyword>
<name>A0A9X4NVH5_9BURK</name>
<evidence type="ECO:0000256" key="5">
    <source>
        <dbReference type="ARBA" id="ARBA00048470"/>
    </source>
</evidence>
<dbReference type="Proteomes" id="UP001152876">
    <property type="component" value="Unassembled WGS sequence"/>
</dbReference>
<dbReference type="PANTHER" id="PTHR43413">
    <property type="entry name" value="TRANSCRIPTIONAL REGULATOR, ASNC FAMILY"/>
    <property type="match status" value="1"/>
</dbReference>
<evidence type="ECO:0000256" key="3">
    <source>
        <dbReference type="ARBA" id="ARBA00023457"/>
    </source>
</evidence>
<proteinExistence type="inferred from homology"/>
<dbReference type="Gene3D" id="3.30.70.3460">
    <property type="match status" value="2"/>
</dbReference>
<evidence type="ECO:0000313" key="9">
    <source>
        <dbReference type="Proteomes" id="UP001152876"/>
    </source>
</evidence>
<evidence type="ECO:0000259" key="7">
    <source>
        <dbReference type="Pfam" id="PF22451"/>
    </source>
</evidence>
<comment type="caution">
    <text evidence="8">The sequence shown here is derived from an EMBL/GenBank/DDBJ whole genome shotgun (WGS) entry which is preliminary data.</text>
</comment>
<evidence type="ECO:0000259" key="6">
    <source>
        <dbReference type="Pfam" id="PF17805"/>
    </source>
</evidence>
<dbReference type="EMBL" id="AOGK01000017">
    <property type="protein sequence ID" value="MDG5977136.1"/>
    <property type="molecule type" value="Genomic_DNA"/>
</dbReference>
<dbReference type="InterPro" id="IPR040523">
    <property type="entry name" value="AsnC_trans_reg2"/>
</dbReference>
<dbReference type="GO" id="GO:0016829">
    <property type="term" value="F:lyase activity"/>
    <property type="evidence" value="ECO:0007669"/>
    <property type="project" value="UniProtKB-KW"/>
</dbReference>
<reference evidence="8" key="1">
    <citation type="submission" date="2013-01" db="EMBL/GenBank/DDBJ databases">
        <title>Genome draft of Hydrogenophaga taeniospiralis 2K1.</title>
        <authorList>
            <person name="Gomila M."/>
            <person name="Lalucat J."/>
        </authorList>
    </citation>
    <scope>NUCLEOTIDE SEQUENCE</scope>
    <source>
        <strain evidence="8">CCUG 15921</strain>
    </source>
</reference>
<comment type="pathway">
    <text evidence="2">Porphyrin-containing compound metabolism.</text>
</comment>
<sequence>MSARDAIPIPLSAADLALLNPWQHGFPLVREPFAHIAQSLDLREADVLAACERLQRAGAISRIGGVFAPGAGGAALLAAMAVPHDRLHEVAATVSAHPGVNHNYAREHDFNLWFVMTGRDAPAVEAAMQALERASGLPALRLRMQRAYRIDLGFDLRHSTAVLPMRVQRVAHAEPIAAADQPLAERVEAGLPITARPFDAWAEASGRSVVDVLYTLQHWLDAGTLKRFGVVVRHHELGFGANAMTVFDVPDHLVDACGEALARQPGVTLAYRRERAPQWPYNLYGMVHGTDRAVVQRVIDRVVPAAGLAAHRRAVLFSTRRFKQTGAHRFRALPLLPHEVPHAVVG</sequence>
<accession>A0A9X4NVH5</accession>
<dbReference type="InterPro" id="IPR050684">
    <property type="entry name" value="HTH-Siroheme_Decarb"/>
</dbReference>
<dbReference type="Pfam" id="PF17805">
    <property type="entry name" value="AsnC_trans_reg2"/>
    <property type="match status" value="2"/>
</dbReference>
<dbReference type="EC" id="4.1.1.111" evidence="4"/>
<evidence type="ECO:0000256" key="2">
    <source>
        <dbReference type="ARBA" id="ARBA00023444"/>
    </source>
</evidence>
<comment type="similarity">
    <text evidence="3">Belongs to the Ahb/Nir family.</text>
</comment>
<dbReference type="PANTHER" id="PTHR43413:SF1">
    <property type="entry name" value="SIROHEME DECARBOXYLASE NIRL SUBUNIT"/>
    <property type="match status" value="1"/>
</dbReference>
<gene>
    <name evidence="8" type="ORF">H010_17873</name>
</gene>
<evidence type="ECO:0000256" key="1">
    <source>
        <dbReference type="ARBA" id="ARBA00023239"/>
    </source>
</evidence>
<comment type="catalytic activity">
    <reaction evidence="5">
        <text>siroheme + 2 H(+) = 12,18-didecarboxysiroheme + 2 CO2</text>
        <dbReference type="Rhea" id="RHEA:19093"/>
        <dbReference type="ChEBI" id="CHEBI:15378"/>
        <dbReference type="ChEBI" id="CHEBI:16526"/>
        <dbReference type="ChEBI" id="CHEBI:60052"/>
        <dbReference type="ChEBI" id="CHEBI:140497"/>
        <dbReference type="EC" id="4.1.1.111"/>
    </reaction>
</comment>
<dbReference type="OrthoDB" id="9806536at2"/>
<dbReference type="AlphaFoldDB" id="A0A9X4NVH5"/>
<organism evidence="8 9">
    <name type="scientific">Hydrogenophaga taeniospiralis CCUG 15921</name>
    <dbReference type="NCBI Taxonomy" id="1281780"/>
    <lineage>
        <taxon>Bacteria</taxon>
        <taxon>Pseudomonadati</taxon>
        <taxon>Pseudomonadota</taxon>
        <taxon>Betaproteobacteria</taxon>
        <taxon>Burkholderiales</taxon>
        <taxon>Comamonadaceae</taxon>
        <taxon>Hydrogenophaga</taxon>
    </lineage>
</organism>
<feature type="domain" description="Siroheme decarboxylase NirL-like HTH" evidence="7">
    <location>
        <begin position="16"/>
        <end position="60"/>
    </location>
</feature>
<dbReference type="RefSeq" id="WP_068175418.1">
    <property type="nucleotide sequence ID" value="NZ_AOGK01000017.1"/>
</dbReference>
<evidence type="ECO:0000313" key="8">
    <source>
        <dbReference type="EMBL" id="MDG5977136.1"/>
    </source>
</evidence>
<dbReference type="Pfam" id="PF22451">
    <property type="entry name" value="NirdL-like_HTH"/>
    <property type="match status" value="1"/>
</dbReference>
<feature type="domain" description="Siroheme decarboxylase AsnC-like ligand binding" evidence="6">
    <location>
        <begin position="237"/>
        <end position="323"/>
    </location>
</feature>
<keyword evidence="1" id="KW-0456">Lyase</keyword>
<dbReference type="InterPro" id="IPR053953">
    <property type="entry name" value="NirdL-like_HTH"/>
</dbReference>
<protein>
    <recommendedName>
        <fullName evidence="4">siroheme decarboxylase</fullName>
        <ecNumber evidence="4">4.1.1.111</ecNumber>
    </recommendedName>
</protein>
<evidence type="ECO:0000256" key="4">
    <source>
        <dbReference type="ARBA" id="ARBA00023471"/>
    </source>
</evidence>
<feature type="domain" description="Siroheme decarboxylase AsnC-like ligand binding" evidence="6">
    <location>
        <begin position="75"/>
        <end position="142"/>
    </location>
</feature>